<dbReference type="Proteomes" id="UP001589607">
    <property type="component" value="Unassembled WGS sequence"/>
</dbReference>
<dbReference type="Pfam" id="PF07691">
    <property type="entry name" value="PA14"/>
    <property type="match status" value="1"/>
</dbReference>
<feature type="signal peptide" evidence="1">
    <location>
        <begin position="1"/>
        <end position="20"/>
    </location>
</feature>
<reference evidence="3 4" key="1">
    <citation type="submission" date="2024-09" db="EMBL/GenBank/DDBJ databases">
        <authorList>
            <person name="Sun Q."/>
            <person name="Mori K."/>
        </authorList>
    </citation>
    <scope>NUCLEOTIDE SEQUENCE [LARGE SCALE GENOMIC DNA]</scope>
    <source>
        <strain evidence="3 4">CECT 7955</strain>
    </source>
</reference>
<dbReference type="InterPro" id="IPR037524">
    <property type="entry name" value="PA14/GLEYA"/>
</dbReference>
<dbReference type="RefSeq" id="WP_236454542.1">
    <property type="nucleotide sequence ID" value="NZ_CBCSGE010000007.1"/>
</dbReference>
<organism evidence="3 4">
    <name type="scientific">Flavobacterium jumunjinense</name>
    <dbReference type="NCBI Taxonomy" id="998845"/>
    <lineage>
        <taxon>Bacteria</taxon>
        <taxon>Pseudomonadati</taxon>
        <taxon>Bacteroidota</taxon>
        <taxon>Flavobacteriia</taxon>
        <taxon>Flavobacteriales</taxon>
        <taxon>Flavobacteriaceae</taxon>
        <taxon>Flavobacterium</taxon>
    </lineage>
</organism>
<evidence type="ECO:0000256" key="1">
    <source>
        <dbReference type="SAM" id="SignalP"/>
    </source>
</evidence>
<comment type="caution">
    <text evidence="3">The sequence shown here is derived from an EMBL/GenBank/DDBJ whole genome shotgun (WGS) entry which is preliminary data.</text>
</comment>
<gene>
    <name evidence="3" type="ORF">ACFFVF_00415</name>
</gene>
<dbReference type="SMART" id="SM00758">
    <property type="entry name" value="PA14"/>
    <property type="match status" value="1"/>
</dbReference>
<evidence type="ECO:0000259" key="2">
    <source>
        <dbReference type="PROSITE" id="PS51820"/>
    </source>
</evidence>
<sequence length="247" mass="27426">MRNLLLTSFLLIGMNFYAQVGIKTTTPQAQLDITSTNSGILIPRVDLTSLLIELPITNPQSGHLEESTMVYHKGTNGIEAGYYYWDGTKWQGIAKKEEKTQGLQYYVFSGSGATPTTERTTINNTLVTSGIWTGALNDAAQNTIQSGDNFFILFTGTLEVERSGMYQVQSISDDGARVIVDNIPVLNRWVDQGTTTFDGASFFLAKGKHKFEFWYYENSGSDFMQFNWLQNTSGSVGVINANSFIIE</sequence>
<dbReference type="Gene3D" id="3.90.182.10">
    <property type="entry name" value="Toxin - Anthrax Protective Antigen,domain 1"/>
    <property type="match status" value="1"/>
</dbReference>
<proteinExistence type="predicted"/>
<keyword evidence="1" id="KW-0732">Signal</keyword>
<accession>A0ABV5GHW3</accession>
<feature type="chain" id="PRO_5047066113" evidence="1">
    <location>
        <begin position="21"/>
        <end position="247"/>
    </location>
</feature>
<name>A0ABV5GHW3_9FLAO</name>
<evidence type="ECO:0000313" key="4">
    <source>
        <dbReference type="Proteomes" id="UP001589607"/>
    </source>
</evidence>
<evidence type="ECO:0000313" key="3">
    <source>
        <dbReference type="EMBL" id="MFB9094963.1"/>
    </source>
</evidence>
<dbReference type="EMBL" id="JBHMEY010000001">
    <property type="protein sequence ID" value="MFB9094963.1"/>
    <property type="molecule type" value="Genomic_DNA"/>
</dbReference>
<keyword evidence="4" id="KW-1185">Reference proteome</keyword>
<feature type="domain" description="PA14" evidence="2">
    <location>
        <begin position="98"/>
        <end position="242"/>
    </location>
</feature>
<dbReference type="PROSITE" id="PS51820">
    <property type="entry name" value="PA14"/>
    <property type="match status" value="1"/>
</dbReference>
<dbReference type="InterPro" id="IPR011658">
    <property type="entry name" value="PA14_dom"/>
</dbReference>
<dbReference type="SUPFAM" id="SSF56988">
    <property type="entry name" value="Anthrax protective antigen"/>
    <property type="match status" value="1"/>
</dbReference>
<protein>
    <submittedName>
        <fullName evidence="3">PA14 domain-containing protein</fullName>
    </submittedName>
</protein>